<reference evidence="2 3" key="1">
    <citation type="submission" date="2018-01" db="EMBL/GenBank/DDBJ databases">
        <title>Whole genome analyses suggest that Burkholderia sensu lato contains two further novel genera in the rhizoxinica-symbiotica group Mycetohabitans gen. nov., and Trinickia gen. nov.: implications for the evolution of diazotrophy and nodulation in the Burkholderiaceae.</title>
        <authorList>
            <person name="Estrada-de los Santos P."/>
            <person name="Palmer M."/>
            <person name="Chavez-Ramirez B."/>
            <person name="Beukes C."/>
            <person name="Steenkamp E.T."/>
            <person name="Hirsch A.M."/>
            <person name="Manyaka P."/>
            <person name="Maluk M."/>
            <person name="Lafos M."/>
            <person name="Crook M."/>
            <person name="Gross E."/>
            <person name="Simon M.F."/>
            <person name="Bueno dos Reis Junior F."/>
            <person name="Poole P.S."/>
            <person name="Venter S.N."/>
            <person name="James E.K."/>
        </authorList>
    </citation>
    <scope>NUCLEOTIDE SEQUENCE [LARGE SCALE GENOMIC DNA]</scope>
    <source>
        <strain evidence="2 3">JPY 581</strain>
    </source>
</reference>
<protein>
    <submittedName>
        <fullName evidence="2">Caspase family protein</fullName>
    </submittedName>
</protein>
<dbReference type="SUPFAM" id="SSF52129">
    <property type="entry name" value="Caspase-like"/>
    <property type="match status" value="1"/>
</dbReference>
<evidence type="ECO:0000259" key="1">
    <source>
        <dbReference type="Pfam" id="PF00656"/>
    </source>
</evidence>
<gene>
    <name evidence="2" type="ORF">C0Z20_10265</name>
</gene>
<dbReference type="AlphaFoldDB" id="A0A2N7X637"/>
<comment type="caution">
    <text evidence="2">The sequence shown here is derived from an EMBL/GenBank/DDBJ whole genome shotgun (WGS) entry which is preliminary data.</text>
</comment>
<feature type="domain" description="Peptidase C14 caspase" evidence="1">
    <location>
        <begin position="2"/>
        <end position="198"/>
    </location>
</feature>
<evidence type="ECO:0000313" key="3">
    <source>
        <dbReference type="Proteomes" id="UP000235777"/>
    </source>
</evidence>
<dbReference type="STRING" id="863227.GCA_000373005_01989"/>
<name>A0A2N7X637_9BURK</name>
<keyword evidence="3" id="KW-1185">Reference proteome</keyword>
<dbReference type="GO" id="GO:0006508">
    <property type="term" value="P:proteolysis"/>
    <property type="evidence" value="ECO:0007669"/>
    <property type="project" value="InterPro"/>
</dbReference>
<proteinExistence type="predicted"/>
<evidence type="ECO:0000313" key="2">
    <source>
        <dbReference type="EMBL" id="PMS37087.1"/>
    </source>
</evidence>
<dbReference type="Gene3D" id="3.40.50.1460">
    <property type="match status" value="1"/>
</dbReference>
<dbReference type="OrthoDB" id="6872474at2"/>
<organism evidence="2 3">
    <name type="scientific">Trinickia symbiotica</name>
    <dbReference type="NCBI Taxonomy" id="863227"/>
    <lineage>
        <taxon>Bacteria</taxon>
        <taxon>Pseudomonadati</taxon>
        <taxon>Pseudomonadota</taxon>
        <taxon>Betaproteobacteria</taxon>
        <taxon>Burkholderiales</taxon>
        <taxon>Burkholderiaceae</taxon>
        <taxon>Trinickia</taxon>
    </lineage>
</organism>
<dbReference type="InterPro" id="IPR029030">
    <property type="entry name" value="Caspase-like_dom_sf"/>
</dbReference>
<dbReference type="Proteomes" id="UP000235777">
    <property type="component" value="Unassembled WGS sequence"/>
</dbReference>
<dbReference type="Pfam" id="PF00656">
    <property type="entry name" value="Peptidase_C14"/>
    <property type="match status" value="1"/>
</dbReference>
<dbReference type="RefSeq" id="WP_018440543.1">
    <property type="nucleotide sequence ID" value="NZ_KB890171.1"/>
</dbReference>
<dbReference type="EMBL" id="PNYC01000005">
    <property type="protein sequence ID" value="PMS37087.1"/>
    <property type="molecule type" value="Genomic_DNA"/>
</dbReference>
<dbReference type="InterPro" id="IPR011600">
    <property type="entry name" value="Pept_C14_caspase"/>
</dbReference>
<dbReference type="GO" id="GO:0004197">
    <property type="term" value="F:cysteine-type endopeptidase activity"/>
    <property type="evidence" value="ECO:0007669"/>
    <property type="project" value="InterPro"/>
</dbReference>
<accession>A0A2N7X637</accession>
<sequence>MRILLSIGCNEYDHANVLKGAEADARRMFEALVRADIGDYDEARSKLLLSPSVDTVRQALREALFSHGDVDTFTFFFAGHGGVRAGSFYMWVRDTRSDAQSITALSLSDIFRSINEAAPVQSNIIIDACESGGLIADLGVLLKADMLGDAGTPGITLVATSAQNQFSGETELGGFGTNAILDCIEGREFVQDTASVLDLVEVGRCVSNRLRATDQSPVVWGLNLYGPPKFCRNPHYGKDPAKPLREIAQSWPAVSASAARERYDDLWRAYASVSGEWHPRSFSDAMAKALSPLAATSELLAGFAERFGDAALERAEYSDDAFRKAQVSAALAVCLLPYLQTESVGRAAGRFLETTGDQLIAAGSKLLNDLTGDAYALLARRGGGLSELFYLPLRVAKVVGWMAAAPGLYKTDDPRRRTAEALFSRILQSLLDHYQGSIVAMSDVQAPYWALALSRAAHLHLDHQADELAGLLFNSVVACRARLARWDISPESTLDYLLARRENDYSKVHDLVERPLETLTVLMRIAPALDLGQVFDQDLWKLDGVPFAAYVTPAFSEYGEDMMTHGQNLAWTVGHDIFRVADLGRSWPCSHPEPSSATVVGAVVLASLLYPDRVPWFCLEGLPTRDAGAVECTTMRA</sequence>